<sequence>MAEPRKPYLMAARSILKYVKLTSDMGLLYRRGMGFELHGYMDVDYGGDSDDRKSTSGYVFLAGTSVMSWCSKKQDSVSVSITEAKYKASALAAQEAIWLRRLVEDIHMKVRGLTLLCGDNKSALKLVNNPVCHAITKHIEIEHHFIREKVLEGSLMVKHVQSADNVADILTKPLAKGPFTQLRSLLELVSTSHFKGEC</sequence>
<evidence type="ECO:0000313" key="2">
    <source>
        <dbReference type="Proteomes" id="UP001418222"/>
    </source>
</evidence>
<reference evidence="1 2" key="1">
    <citation type="journal article" date="2022" name="Nat. Plants">
        <title>Genomes of leafy and leafless Platanthera orchids illuminate the evolution of mycoheterotrophy.</title>
        <authorList>
            <person name="Li M.H."/>
            <person name="Liu K.W."/>
            <person name="Li Z."/>
            <person name="Lu H.C."/>
            <person name="Ye Q.L."/>
            <person name="Zhang D."/>
            <person name="Wang J.Y."/>
            <person name="Li Y.F."/>
            <person name="Zhong Z.M."/>
            <person name="Liu X."/>
            <person name="Yu X."/>
            <person name="Liu D.K."/>
            <person name="Tu X.D."/>
            <person name="Liu B."/>
            <person name="Hao Y."/>
            <person name="Liao X.Y."/>
            <person name="Jiang Y.T."/>
            <person name="Sun W.H."/>
            <person name="Chen J."/>
            <person name="Chen Y.Q."/>
            <person name="Ai Y."/>
            <person name="Zhai J.W."/>
            <person name="Wu S.S."/>
            <person name="Zhou Z."/>
            <person name="Hsiao Y.Y."/>
            <person name="Wu W.L."/>
            <person name="Chen Y.Y."/>
            <person name="Lin Y.F."/>
            <person name="Hsu J.L."/>
            <person name="Li C.Y."/>
            <person name="Wang Z.W."/>
            <person name="Zhao X."/>
            <person name="Zhong W.Y."/>
            <person name="Ma X.K."/>
            <person name="Ma L."/>
            <person name="Huang J."/>
            <person name="Chen G.Z."/>
            <person name="Huang M.Z."/>
            <person name="Huang L."/>
            <person name="Peng D.H."/>
            <person name="Luo Y.B."/>
            <person name="Zou S.Q."/>
            <person name="Chen S.P."/>
            <person name="Lan S."/>
            <person name="Tsai W.C."/>
            <person name="Van de Peer Y."/>
            <person name="Liu Z.J."/>
        </authorList>
    </citation>
    <scope>NUCLEOTIDE SEQUENCE [LARGE SCALE GENOMIC DNA]</scope>
    <source>
        <strain evidence="1">Lor287</strain>
    </source>
</reference>
<comment type="caution">
    <text evidence="1">The sequence shown here is derived from an EMBL/GenBank/DDBJ whole genome shotgun (WGS) entry which is preliminary data.</text>
</comment>
<dbReference type="PANTHER" id="PTHR11439">
    <property type="entry name" value="GAG-POL-RELATED RETROTRANSPOSON"/>
    <property type="match status" value="1"/>
</dbReference>
<gene>
    <name evidence="1" type="ORF">KSP39_PZI008471</name>
</gene>
<accession>A0AAP0BNN1</accession>
<proteinExistence type="predicted"/>
<dbReference type="AlphaFoldDB" id="A0AAP0BNN1"/>
<dbReference type="PANTHER" id="PTHR11439:SF463">
    <property type="entry name" value="REVERSE TRANSCRIPTASE TY1_COPIA-TYPE DOMAIN-CONTAINING PROTEIN"/>
    <property type="match status" value="1"/>
</dbReference>
<dbReference type="Proteomes" id="UP001418222">
    <property type="component" value="Unassembled WGS sequence"/>
</dbReference>
<organism evidence="1 2">
    <name type="scientific">Platanthera zijinensis</name>
    <dbReference type="NCBI Taxonomy" id="2320716"/>
    <lineage>
        <taxon>Eukaryota</taxon>
        <taxon>Viridiplantae</taxon>
        <taxon>Streptophyta</taxon>
        <taxon>Embryophyta</taxon>
        <taxon>Tracheophyta</taxon>
        <taxon>Spermatophyta</taxon>
        <taxon>Magnoliopsida</taxon>
        <taxon>Liliopsida</taxon>
        <taxon>Asparagales</taxon>
        <taxon>Orchidaceae</taxon>
        <taxon>Orchidoideae</taxon>
        <taxon>Orchideae</taxon>
        <taxon>Orchidinae</taxon>
        <taxon>Platanthera</taxon>
    </lineage>
</organism>
<protein>
    <submittedName>
        <fullName evidence="1">Uncharacterized protein</fullName>
    </submittedName>
</protein>
<keyword evidence="2" id="KW-1185">Reference proteome</keyword>
<dbReference type="EMBL" id="JBBWWQ010000006">
    <property type="protein sequence ID" value="KAK8945192.1"/>
    <property type="molecule type" value="Genomic_DNA"/>
</dbReference>
<evidence type="ECO:0000313" key="1">
    <source>
        <dbReference type="EMBL" id="KAK8945192.1"/>
    </source>
</evidence>
<dbReference type="CDD" id="cd09272">
    <property type="entry name" value="RNase_HI_RT_Ty1"/>
    <property type="match status" value="1"/>
</dbReference>
<name>A0AAP0BNN1_9ASPA</name>